<dbReference type="SUPFAM" id="SSF53448">
    <property type="entry name" value="Nucleotide-diphospho-sugar transferases"/>
    <property type="match status" value="1"/>
</dbReference>
<evidence type="ECO:0000256" key="1">
    <source>
        <dbReference type="SAM" id="Phobius"/>
    </source>
</evidence>
<dbReference type="InterPro" id="IPR029044">
    <property type="entry name" value="Nucleotide-diphossugar_trans"/>
</dbReference>
<keyword evidence="1" id="KW-0812">Transmembrane</keyword>
<keyword evidence="1" id="KW-1133">Transmembrane helix</keyword>
<evidence type="ECO:0000259" key="2">
    <source>
        <dbReference type="Pfam" id="PF00535"/>
    </source>
</evidence>
<dbReference type="AlphaFoldDB" id="A0A2M6WRK8"/>
<organism evidence="3 4">
    <name type="scientific">Candidatus Falkowbacteria bacterium CG10_big_fil_rev_8_21_14_0_10_38_22</name>
    <dbReference type="NCBI Taxonomy" id="1974564"/>
    <lineage>
        <taxon>Bacteria</taxon>
        <taxon>Candidatus Falkowiibacteriota</taxon>
    </lineage>
</organism>
<dbReference type="Gene3D" id="3.90.550.10">
    <property type="entry name" value="Spore Coat Polysaccharide Biosynthesis Protein SpsA, Chain A"/>
    <property type="match status" value="1"/>
</dbReference>
<feature type="domain" description="Glycosyltransferase 2-like" evidence="2">
    <location>
        <begin position="4"/>
        <end position="143"/>
    </location>
</feature>
<comment type="caution">
    <text evidence="3">The sequence shown here is derived from an EMBL/GenBank/DDBJ whole genome shotgun (WGS) entry which is preliminary data.</text>
</comment>
<dbReference type="Pfam" id="PF00535">
    <property type="entry name" value="Glycos_transf_2"/>
    <property type="match status" value="1"/>
</dbReference>
<sequence length="296" mass="34523">MDLSIIIVSWNVKDKLRENLNSLFNSESDFNFEVFVVDNNSLDGSAEMVKNEFPQVKVIANQANLGFARANNQAIKYAQGRFILLLNPDMRVFPDTLNRMIGWLDNHQGAAIASCNLINEQGKQLNFIRRFPTVWNQLAIILKISHLFPGVLNKYLPKDFDYKKEATVDSIRGSFFMISRETINKIGRLDERYFIWFEEVDYCRQANKVGLKVIYTPVAQCVDYVGVSFSQVPLGKKQKYFRDSMLKYFKKWHSPWQSWLLKIVWPVGIFLAYLGQWLITTFFYIRRRIKQGGGRS</sequence>
<proteinExistence type="predicted"/>
<protein>
    <recommendedName>
        <fullName evidence="2">Glycosyltransferase 2-like domain-containing protein</fullName>
    </recommendedName>
</protein>
<keyword evidence="1" id="KW-0472">Membrane</keyword>
<dbReference type="PANTHER" id="PTHR43179:SF7">
    <property type="entry name" value="RHAMNOSYLTRANSFERASE WBBL"/>
    <property type="match status" value="1"/>
</dbReference>
<feature type="non-terminal residue" evidence="3">
    <location>
        <position position="1"/>
    </location>
</feature>
<gene>
    <name evidence="3" type="ORF">COT96_01130</name>
</gene>
<accession>A0A2M6WRK8</accession>
<dbReference type="CDD" id="cd04186">
    <property type="entry name" value="GT_2_like_c"/>
    <property type="match status" value="1"/>
</dbReference>
<dbReference type="PANTHER" id="PTHR43179">
    <property type="entry name" value="RHAMNOSYLTRANSFERASE WBBL"/>
    <property type="match status" value="1"/>
</dbReference>
<reference evidence="4" key="1">
    <citation type="submission" date="2017-09" db="EMBL/GenBank/DDBJ databases">
        <title>Depth-based differentiation of microbial function through sediment-hosted aquifers and enrichment of novel symbionts in the deep terrestrial subsurface.</title>
        <authorList>
            <person name="Probst A.J."/>
            <person name="Ladd B."/>
            <person name="Jarett J.K."/>
            <person name="Geller-Mcgrath D.E."/>
            <person name="Sieber C.M.K."/>
            <person name="Emerson J.B."/>
            <person name="Anantharaman K."/>
            <person name="Thomas B.C."/>
            <person name="Malmstrom R."/>
            <person name="Stieglmeier M."/>
            <person name="Klingl A."/>
            <person name="Woyke T."/>
            <person name="Ryan C.M."/>
            <person name="Banfield J.F."/>
        </authorList>
    </citation>
    <scope>NUCLEOTIDE SEQUENCE [LARGE SCALE GENOMIC DNA]</scope>
</reference>
<dbReference type="Proteomes" id="UP000228964">
    <property type="component" value="Unassembled WGS sequence"/>
</dbReference>
<dbReference type="EMBL" id="PFAO01000025">
    <property type="protein sequence ID" value="PIT95448.1"/>
    <property type="molecule type" value="Genomic_DNA"/>
</dbReference>
<evidence type="ECO:0000313" key="3">
    <source>
        <dbReference type="EMBL" id="PIT95448.1"/>
    </source>
</evidence>
<dbReference type="InterPro" id="IPR001173">
    <property type="entry name" value="Glyco_trans_2-like"/>
</dbReference>
<evidence type="ECO:0000313" key="4">
    <source>
        <dbReference type="Proteomes" id="UP000228964"/>
    </source>
</evidence>
<feature type="transmembrane region" description="Helical" evidence="1">
    <location>
        <begin position="263"/>
        <end position="285"/>
    </location>
</feature>
<name>A0A2M6WRK8_9BACT</name>